<dbReference type="Proteomes" id="UP000036277">
    <property type="component" value="Unassembled WGS sequence"/>
</dbReference>
<dbReference type="RefSeq" id="WP_047963040.1">
    <property type="nucleotide sequence ID" value="NZ_CAWMBG010000053.1"/>
</dbReference>
<protein>
    <recommendedName>
        <fullName evidence="3">Rha family transcriptional regulator</fullName>
    </recommendedName>
</protein>
<gene>
    <name evidence="1" type="ORF">AB204_09070</name>
</gene>
<dbReference type="AlphaFoldDB" id="A0A0J5FTI4"/>
<proteinExistence type="predicted"/>
<evidence type="ECO:0000313" key="2">
    <source>
        <dbReference type="Proteomes" id="UP000036277"/>
    </source>
</evidence>
<organism evidence="1 2">
    <name type="scientific">Xenorhabdus khoisanae</name>
    <dbReference type="NCBI Taxonomy" id="880157"/>
    <lineage>
        <taxon>Bacteria</taxon>
        <taxon>Pseudomonadati</taxon>
        <taxon>Pseudomonadota</taxon>
        <taxon>Gammaproteobacteria</taxon>
        <taxon>Enterobacterales</taxon>
        <taxon>Morganellaceae</taxon>
        <taxon>Xenorhabdus</taxon>
    </lineage>
</organism>
<dbReference type="OrthoDB" id="79831at2"/>
<dbReference type="STRING" id="880157.AB204_09070"/>
<evidence type="ECO:0000313" key="1">
    <source>
        <dbReference type="EMBL" id="KMJ45459.1"/>
    </source>
</evidence>
<accession>A0A0J5FTI4</accession>
<dbReference type="EMBL" id="LFCV01000053">
    <property type="protein sequence ID" value="KMJ45459.1"/>
    <property type="molecule type" value="Genomic_DNA"/>
</dbReference>
<keyword evidence="2" id="KW-1185">Reference proteome</keyword>
<dbReference type="PATRIC" id="fig|880157.4.peg.1918"/>
<dbReference type="NCBIfam" id="TIGR02681">
    <property type="entry name" value="phage_pRha"/>
    <property type="match status" value="1"/>
</dbReference>
<reference evidence="1 2" key="1">
    <citation type="submission" date="2015-06" db="EMBL/GenBank/DDBJ databases">
        <title>Draft Whole-Genome Sequence of the Entomopathogenic Bacterium Xenorhabdus khoisanae.</title>
        <authorList>
            <person name="Naidoo S."/>
            <person name="Featherston J."/>
            <person name="Gray V.M."/>
        </authorList>
    </citation>
    <scope>NUCLEOTIDE SEQUENCE [LARGE SCALE GENOMIC DNA]</scope>
    <source>
        <strain evidence="1 2">MCB</strain>
    </source>
</reference>
<dbReference type="Pfam" id="PF09669">
    <property type="entry name" value="Phage_pRha"/>
    <property type="match status" value="1"/>
</dbReference>
<evidence type="ECO:0008006" key="3">
    <source>
        <dbReference type="Google" id="ProtNLM"/>
    </source>
</evidence>
<comment type="caution">
    <text evidence="1">The sequence shown here is derived from an EMBL/GenBank/DDBJ whole genome shotgun (WGS) entry which is preliminary data.</text>
</comment>
<sequence length="229" mass="26575">MRLLVKKSNGQPVVTTDVIANEFGRDHKNVLQNVRELIESRHLGGLDFKPSSYISKQNKELPCYELTERGFLIAMPFIGGDKARDGQVRLVDSFIKFREKATKESQIQLERERSRVEYRPMTDAIKNSREQDGKETEHFHYSNEADLINDVVLGMKSAKFKKNNDIGKSEAIRDYLTEWQIKAITELQRANTVLISMGWDREQRKQALKGIFDKNYRNPLIEEQARLNS</sequence>
<name>A0A0J5FTI4_9GAMM</name>
<dbReference type="InterPro" id="IPR014054">
    <property type="entry name" value="Phage_regulatory_Rha"/>
</dbReference>